<dbReference type="InterPro" id="IPR003961">
    <property type="entry name" value="FN3_dom"/>
</dbReference>
<dbReference type="KEGG" id="rst:ATY39_14585"/>
<feature type="signal peptide" evidence="2">
    <location>
        <begin position="1"/>
        <end position="30"/>
    </location>
</feature>
<dbReference type="OrthoDB" id="9772095at2"/>
<dbReference type="InterPro" id="IPR029052">
    <property type="entry name" value="Metallo-depent_PP-like"/>
</dbReference>
<dbReference type="Gene3D" id="3.60.21.10">
    <property type="match status" value="1"/>
</dbReference>
<keyword evidence="2" id="KW-0732">Signal</keyword>
<keyword evidence="6" id="KW-1185">Reference proteome</keyword>
<reference evidence="6" key="2">
    <citation type="submission" date="2016-03" db="EMBL/GenBank/DDBJ databases">
        <authorList>
            <person name="Ploux O."/>
        </authorList>
    </citation>
    <scope>NUCLEOTIDE SEQUENCE [LARGE SCALE GENOMIC DNA]</scope>
    <source>
        <strain evidence="6">PP9</strain>
    </source>
</reference>
<dbReference type="EMBL" id="CP014806">
    <property type="protein sequence ID" value="AMX00535.1"/>
    <property type="molecule type" value="Genomic_DNA"/>
</dbReference>
<dbReference type="Proteomes" id="UP000076021">
    <property type="component" value="Chromosome"/>
</dbReference>
<dbReference type="InterPro" id="IPR036116">
    <property type="entry name" value="FN3_sf"/>
</dbReference>
<dbReference type="STRING" id="241244.ATY39_14585"/>
<gene>
    <name evidence="5" type="ORF">ATY39_14585</name>
</gene>
<dbReference type="InterPro" id="IPR042229">
    <property type="entry name" value="Listeria/Bacterioides_rpt_sf"/>
</dbReference>
<sequence length="1436" mass="163393">MMKKKLAMFLASILFLSASIANLHVTTAHAAENDTSILNAPSLFMTEVVPKNAESEGTNAYQFVEIYNNADKNISLKDYKLRYRYLENLKKEDDVLTPETEDITIPTGGSIVYWIVQDNTKTVADFNRYYDVNLIENETIVKVTATKPLEVNGVQGLALATNTGEDVAIAYYNEVPGVIDTVADKGILYTYSGTPKDKMLKKYSSRTYDATPGYVSSEQIPSEKVVIPKDEQKPEIQDVSTPEVNVEQNDLLFSFNLYDNITIKTARLYYKTNDEESFKAIDLTKKSGSSLYKYTIPSTDLIGKEYVEYYLSVSDGTNTQEIEKKKVEVMQERIPQGLSLNIQNDTVLSKNILVKAFNTEKNSKSSLLIDQEDVTGKTTEALESKAYLVMDVNKIDRYFENGVTIGKDVLQIFHDKITSYKTLIIPVDPKYFTKGKKRAFAIRSGTKVSPFDENSKENRDDFVVKHMRLILSDGTVLYDPKYADPEKEWKVGDSKGSKPILKISFAVPDEQFSASSFKWNTKSAKEGTHTIMAKSGKKTVKSTVFVDNTPPVIVPSIQKNKLYKGKFTINAELKDDYAGVQKVVAKLDDNEITLPFNTFSAALTPGSHTLRIEATDQAGNRSVKTTTFQVVEEQPYLPQLMIPYEKSVDVPLAPKLKVTVGDPTGDDLHVSFKKAYQYTANQDEHIRAYENKTDNEPPKDLISNGEKSIENVDSIATPDKKYVTTTGTDKYPYHRFEVSLDKEVDLAKDEVEINWEGKSVIGRRVSLYVWNFDKQKWQVQEWKIANNNKNFKLNAVISGTAFARDHKVQVLVQDEVAQTNQFNYSFVWMTDTQYYAKSYPQIYKEMTKWIVNQQDEMKIKYVFHTGDIIDMQSKKSQWVNADAAMKTLDDANVPYGVLAGNHDVNHIDFNYNTFYKYFGEKRFINKDYYGESYDNNRGHYDLISEQGNDFLMLYMGWGTDEESIEWMNKVLQKYPDRKAILNFHEYLQPSGDRSFLGNTLFEKVVEKNPNVILVLSGHFFGSETRVDEIDDNGDGHPDRKVYQMLTDYSGGPEGGQGFMRILQVNPIENKIYVKTYSPYLNKYNFYNADDYPGKDEFVIETDLTPKEKVVATDSFNINVYTNTKIGATQNVKNNEAAKVVWKDLENNTQYYWYADVTDDYQGKVRSPIWTFKTVETGDGLKDYAVSIKGANGTVLSQQTIRDDEALEVPKKAGYTFAGWYTDNSYKKEFDFDTMLKTETVVFAKFIKNPEKPAKLSVSGKTYNQITVSWKGSTDVEGYIIYRAVEKSGKYEKIATLKNSKVTTYIDKKVSLGNTYFYKMRAYKYVENTKLYSSYTDIKSGNPILAKPTNLKAKEVSKDKLLFSWKPVGGTLGYEIYKAPRKGSNYKKLMAIKGSKVSAASKNIKNGKNLDYKIRAYQTVKGHKIYSEFSTVTRPSK</sequence>
<dbReference type="SMART" id="SM00060">
    <property type="entry name" value="FN3"/>
    <property type="match status" value="3"/>
</dbReference>
<accession>A0A143HFP1</accession>
<organism evidence="5 6">
    <name type="scientific">Rummeliibacillus stabekisii</name>
    <dbReference type="NCBI Taxonomy" id="241244"/>
    <lineage>
        <taxon>Bacteria</taxon>
        <taxon>Bacillati</taxon>
        <taxon>Bacillota</taxon>
        <taxon>Bacilli</taxon>
        <taxon>Bacillales</taxon>
        <taxon>Caryophanaceae</taxon>
        <taxon>Rummeliibacillus</taxon>
    </lineage>
</organism>
<dbReference type="InterPro" id="IPR051918">
    <property type="entry name" value="STPP_CPPED1"/>
</dbReference>
<dbReference type="PANTHER" id="PTHR43143">
    <property type="entry name" value="METALLOPHOSPHOESTERASE, CALCINEURIN SUPERFAMILY"/>
    <property type="match status" value="1"/>
</dbReference>
<evidence type="ECO:0000256" key="1">
    <source>
        <dbReference type="ARBA" id="ARBA00004196"/>
    </source>
</evidence>
<dbReference type="SUPFAM" id="SSF56300">
    <property type="entry name" value="Metallo-dependent phosphatases"/>
    <property type="match status" value="1"/>
</dbReference>
<evidence type="ECO:0000313" key="5">
    <source>
        <dbReference type="EMBL" id="AMX00535.1"/>
    </source>
</evidence>
<dbReference type="InterPro" id="IPR013378">
    <property type="entry name" value="InlB-like_B-rpt"/>
</dbReference>
<dbReference type="InterPro" id="IPR001322">
    <property type="entry name" value="Lamin_tail_dom"/>
</dbReference>
<name>A0A143HFP1_9BACL</name>
<evidence type="ECO:0008006" key="7">
    <source>
        <dbReference type="Google" id="ProtNLM"/>
    </source>
</evidence>
<feature type="domain" description="LTD" evidence="4">
    <location>
        <begin position="26"/>
        <end position="193"/>
    </location>
</feature>
<dbReference type="InterPro" id="IPR004843">
    <property type="entry name" value="Calcineurin-like_PHP"/>
</dbReference>
<dbReference type="PANTHER" id="PTHR43143:SF5">
    <property type="entry name" value="SECRETED PROTEIN"/>
    <property type="match status" value="1"/>
</dbReference>
<dbReference type="Pfam" id="PF09479">
    <property type="entry name" value="Flg_new"/>
    <property type="match status" value="1"/>
</dbReference>
<dbReference type="Pfam" id="PF00149">
    <property type="entry name" value="Metallophos"/>
    <property type="match status" value="1"/>
</dbReference>
<dbReference type="NCBIfam" id="TIGR02543">
    <property type="entry name" value="List_Bact_rpt"/>
    <property type="match status" value="1"/>
</dbReference>
<dbReference type="Gene3D" id="2.60.40.10">
    <property type="entry name" value="Immunoglobulins"/>
    <property type="match status" value="3"/>
</dbReference>
<evidence type="ECO:0000259" key="4">
    <source>
        <dbReference type="PROSITE" id="PS51841"/>
    </source>
</evidence>
<dbReference type="PROSITE" id="PS50853">
    <property type="entry name" value="FN3"/>
    <property type="match status" value="1"/>
</dbReference>
<feature type="domain" description="Fibronectin type-III" evidence="3">
    <location>
        <begin position="1251"/>
        <end position="1348"/>
    </location>
</feature>
<dbReference type="PROSITE" id="PS51841">
    <property type="entry name" value="LTD"/>
    <property type="match status" value="1"/>
</dbReference>
<evidence type="ECO:0000259" key="3">
    <source>
        <dbReference type="PROSITE" id="PS50853"/>
    </source>
</evidence>
<dbReference type="CDD" id="cd00063">
    <property type="entry name" value="FN3"/>
    <property type="match status" value="1"/>
</dbReference>
<feature type="chain" id="PRO_5007509339" description="Metallophosphoesterase" evidence="2">
    <location>
        <begin position="31"/>
        <end position="1436"/>
    </location>
</feature>
<proteinExistence type="predicted"/>
<dbReference type="Gene3D" id="2.60.40.4270">
    <property type="entry name" value="Listeria-Bacteroides repeat domain"/>
    <property type="match status" value="1"/>
</dbReference>
<protein>
    <recommendedName>
        <fullName evidence="7">Metallophosphoesterase</fullName>
    </recommendedName>
</protein>
<dbReference type="GO" id="GO:0016787">
    <property type="term" value="F:hydrolase activity"/>
    <property type="evidence" value="ECO:0007669"/>
    <property type="project" value="InterPro"/>
</dbReference>
<dbReference type="RefSeq" id="WP_066791003.1">
    <property type="nucleotide sequence ID" value="NZ_CP014806.1"/>
</dbReference>
<comment type="subcellular location">
    <subcellularLocation>
        <location evidence="1">Cell envelope</location>
    </subcellularLocation>
</comment>
<dbReference type="GO" id="GO:0030313">
    <property type="term" value="C:cell envelope"/>
    <property type="evidence" value="ECO:0007669"/>
    <property type="project" value="UniProtKB-SubCell"/>
</dbReference>
<evidence type="ECO:0000313" key="6">
    <source>
        <dbReference type="Proteomes" id="UP000076021"/>
    </source>
</evidence>
<dbReference type="InterPro" id="IPR013783">
    <property type="entry name" value="Ig-like_fold"/>
</dbReference>
<dbReference type="SUPFAM" id="SSF49265">
    <property type="entry name" value="Fibronectin type III"/>
    <property type="match status" value="1"/>
</dbReference>
<evidence type="ECO:0000256" key="2">
    <source>
        <dbReference type="SAM" id="SignalP"/>
    </source>
</evidence>
<reference evidence="5 6" key="1">
    <citation type="journal article" date="2016" name="Genome Announc.">
        <title>Whole-Genome Sequence of Rummeliibacillus stabekisii Strain PP9 Isolated from Antarctic Soil.</title>
        <authorList>
            <person name="da Mota F.F."/>
            <person name="Vollu R.E."/>
            <person name="Jurelevicius D."/>
            <person name="Seldin L."/>
        </authorList>
    </citation>
    <scope>NUCLEOTIDE SEQUENCE [LARGE SCALE GENOMIC DNA]</scope>
    <source>
        <strain evidence="5 6">PP9</strain>
    </source>
</reference>